<comment type="caution">
    <text evidence="2">The sequence shown here is derived from an EMBL/GenBank/DDBJ whole genome shotgun (WGS) entry which is preliminary data.</text>
</comment>
<evidence type="ECO:0000313" key="3">
    <source>
        <dbReference type="Proteomes" id="UP000823388"/>
    </source>
</evidence>
<protein>
    <recommendedName>
        <fullName evidence="4">Phylloplanin</fullName>
    </recommendedName>
</protein>
<evidence type="ECO:0000313" key="2">
    <source>
        <dbReference type="EMBL" id="KAG2540903.1"/>
    </source>
</evidence>
<dbReference type="PANTHER" id="PTHR34458">
    <property type="entry name" value="POLLEN OLE E 1 ALLERGEN AND EXTENSIN FAMILY PROTEIN-RELATED"/>
    <property type="match status" value="1"/>
</dbReference>
<dbReference type="Pfam" id="PF01190">
    <property type="entry name" value="Pollen_Ole_e_1"/>
    <property type="match status" value="1"/>
</dbReference>
<dbReference type="AlphaFoldDB" id="A0A8T0MWI4"/>
<dbReference type="OrthoDB" id="905355at2759"/>
<reference evidence="2" key="1">
    <citation type="submission" date="2020-05" db="EMBL/GenBank/DDBJ databases">
        <title>WGS assembly of Panicum virgatum.</title>
        <authorList>
            <person name="Lovell J.T."/>
            <person name="Jenkins J."/>
            <person name="Shu S."/>
            <person name="Juenger T.E."/>
            <person name="Schmutz J."/>
        </authorList>
    </citation>
    <scope>NUCLEOTIDE SEQUENCE</scope>
    <source>
        <strain evidence="2">AP13</strain>
    </source>
</reference>
<feature type="signal peptide" evidence="1">
    <location>
        <begin position="1"/>
        <end position="19"/>
    </location>
</feature>
<name>A0A8T0MWI4_PANVG</name>
<accession>A0A8T0MWI4</accession>
<dbReference type="PANTHER" id="PTHR34458:SF5">
    <property type="entry name" value="POLLEN OLE E 1 ALLERGEN AND EXTENSIN FAMILY PROTEIN"/>
    <property type="match status" value="1"/>
</dbReference>
<feature type="chain" id="PRO_5035900373" description="Phylloplanin" evidence="1">
    <location>
        <begin position="20"/>
        <end position="179"/>
    </location>
</feature>
<dbReference type="EMBL" id="CM029054">
    <property type="protein sequence ID" value="KAG2540903.1"/>
    <property type="molecule type" value="Genomic_DNA"/>
</dbReference>
<sequence length="179" mass="17321">MAPKTLVLAALLLVAVAAGQVPRCAGLGASSSTNASVVISGMVPCSTGSKINVAAAAPFPNANVQVLCNGNAMAGATATTDMTGKFLMSLPDARKEMLTAIVANQCKLVVNTPLAACDASLAGAAGTLASPLKLLGISTGSDGGDLGGILGGIIGAIIGIINGLVGGIINLAAQDFTFA</sequence>
<organism evidence="2 3">
    <name type="scientific">Panicum virgatum</name>
    <name type="common">Blackwell switchgrass</name>
    <dbReference type="NCBI Taxonomy" id="38727"/>
    <lineage>
        <taxon>Eukaryota</taxon>
        <taxon>Viridiplantae</taxon>
        <taxon>Streptophyta</taxon>
        <taxon>Embryophyta</taxon>
        <taxon>Tracheophyta</taxon>
        <taxon>Spermatophyta</taxon>
        <taxon>Magnoliopsida</taxon>
        <taxon>Liliopsida</taxon>
        <taxon>Poales</taxon>
        <taxon>Poaceae</taxon>
        <taxon>PACMAD clade</taxon>
        <taxon>Panicoideae</taxon>
        <taxon>Panicodae</taxon>
        <taxon>Paniceae</taxon>
        <taxon>Panicinae</taxon>
        <taxon>Panicum</taxon>
        <taxon>Panicum sect. Hiantes</taxon>
    </lineage>
</organism>
<evidence type="ECO:0008006" key="4">
    <source>
        <dbReference type="Google" id="ProtNLM"/>
    </source>
</evidence>
<evidence type="ECO:0000256" key="1">
    <source>
        <dbReference type="SAM" id="SignalP"/>
    </source>
</evidence>
<dbReference type="InterPro" id="IPR040404">
    <property type="entry name" value="Phylloplanin-like"/>
</dbReference>
<proteinExistence type="predicted"/>
<keyword evidence="1" id="KW-0732">Signal</keyword>
<keyword evidence="3" id="KW-1185">Reference proteome</keyword>
<dbReference type="Proteomes" id="UP000823388">
    <property type="component" value="Chromosome 9N"/>
</dbReference>
<gene>
    <name evidence="2" type="ORF">PVAP13_9NG588500</name>
</gene>